<evidence type="ECO:0000313" key="2">
    <source>
        <dbReference type="EMBL" id="ARF09588.1"/>
    </source>
</evidence>
<proteinExistence type="predicted"/>
<accession>A0A1V0SD53</accession>
<keyword evidence="1" id="KW-0472">Membrane</keyword>
<evidence type="ECO:0000256" key="1">
    <source>
        <dbReference type="SAM" id="Phobius"/>
    </source>
</evidence>
<sequence>MSSEVYQETGNKIPVTEDELLKVMNKKYNEYYYDNTLSNPDKTEVIYTTSDGKLIKIPDEVKMKAKTIWLKSLMEQKSEEIKKEKENTSNIGNITGLVFIVIIALYLLYVFSQNKY</sequence>
<keyword evidence="1" id="KW-1133">Transmembrane helix</keyword>
<dbReference type="EMBL" id="KY684085">
    <property type="protein sequence ID" value="ARF09588.1"/>
    <property type="molecule type" value="Genomic_DNA"/>
</dbReference>
<gene>
    <name evidence="2" type="ORF">Indivirus_1_211</name>
</gene>
<name>A0A1V0SD53_9VIRU</name>
<organism evidence="2">
    <name type="scientific">Indivirus ILV1</name>
    <dbReference type="NCBI Taxonomy" id="1977633"/>
    <lineage>
        <taxon>Viruses</taxon>
        <taxon>Varidnaviria</taxon>
        <taxon>Bamfordvirae</taxon>
        <taxon>Nucleocytoviricota</taxon>
        <taxon>Megaviricetes</taxon>
        <taxon>Imitervirales</taxon>
        <taxon>Mimiviridae</taxon>
        <taxon>Klosneuvirinae</taxon>
        <taxon>Indivirus</taxon>
    </lineage>
</organism>
<keyword evidence="1" id="KW-0812">Transmembrane</keyword>
<protein>
    <submittedName>
        <fullName evidence="2">Uncharacterized protein</fullName>
    </submittedName>
</protein>
<reference evidence="2" key="1">
    <citation type="journal article" date="2017" name="Science">
        <title>Giant viruses with an expanded complement of translation system components.</title>
        <authorList>
            <person name="Schulz F."/>
            <person name="Yutin N."/>
            <person name="Ivanova N.N."/>
            <person name="Ortega D.R."/>
            <person name="Lee T.K."/>
            <person name="Vierheilig J."/>
            <person name="Daims H."/>
            <person name="Horn M."/>
            <person name="Wagner M."/>
            <person name="Jensen G.J."/>
            <person name="Kyrpides N.C."/>
            <person name="Koonin E.V."/>
            <person name="Woyke T."/>
        </authorList>
    </citation>
    <scope>NUCLEOTIDE SEQUENCE</scope>
    <source>
        <strain evidence="2">ILV1</strain>
    </source>
</reference>
<feature type="transmembrane region" description="Helical" evidence="1">
    <location>
        <begin position="91"/>
        <end position="111"/>
    </location>
</feature>